<evidence type="ECO:0000259" key="1">
    <source>
        <dbReference type="PROSITE" id="PS51819"/>
    </source>
</evidence>
<name>A0A6N7VRE9_9ACTO</name>
<dbReference type="InterPro" id="IPR041581">
    <property type="entry name" value="Glyoxalase_6"/>
</dbReference>
<organism evidence="2 3">
    <name type="scientific">Scrofimicrobium canadense</name>
    <dbReference type="NCBI Taxonomy" id="2652290"/>
    <lineage>
        <taxon>Bacteria</taxon>
        <taxon>Bacillati</taxon>
        <taxon>Actinomycetota</taxon>
        <taxon>Actinomycetes</taxon>
        <taxon>Actinomycetales</taxon>
        <taxon>Actinomycetaceae</taxon>
        <taxon>Scrofimicrobium</taxon>
    </lineage>
</organism>
<protein>
    <recommendedName>
        <fullName evidence="1">VOC domain-containing protein</fullName>
    </recommendedName>
</protein>
<dbReference type="Proteomes" id="UP000470875">
    <property type="component" value="Unassembled WGS sequence"/>
</dbReference>
<evidence type="ECO:0000313" key="2">
    <source>
        <dbReference type="EMBL" id="MSS84337.1"/>
    </source>
</evidence>
<dbReference type="SUPFAM" id="SSF54593">
    <property type="entry name" value="Glyoxalase/Bleomycin resistance protein/Dihydroxybiphenyl dioxygenase"/>
    <property type="match status" value="1"/>
</dbReference>
<dbReference type="InterPro" id="IPR029068">
    <property type="entry name" value="Glyas_Bleomycin-R_OHBP_Dase"/>
</dbReference>
<dbReference type="PANTHER" id="PTHR35908">
    <property type="entry name" value="HYPOTHETICAL FUSION PROTEIN"/>
    <property type="match status" value="1"/>
</dbReference>
<gene>
    <name evidence="2" type="ORF">FYJ24_06080</name>
</gene>
<dbReference type="EMBL" id="VULO01000006">
    <property type="protein sequence ID" value="MSS84337.1"/>
    <property type="molecule type" value="Genomic_DNA"/>
</dbReference>
<feature type="domain" description="VOC" evidence="1">
    <location>
        <begin position="4"/>
        <end position="119"/>
    </location>
</feature>
<accession>A0A6N7VRE9</accession>
<sequence>MNVKIASVVFESTNAEELMKFWAALLAAPSAFNPESGWGAVVADNVTISTKPVQLQELPGLEKGSRVHLDIEVENLESATDKAVALGATIKRGPFGEAETGQYTVFADIDGNAFCLYTDPAGAHGEIIEAIRSGVIS</sequence>
<comment type="caution">
    <text evidence="2">The sequence shown here is derived from an EMBL/GenBank/DDBJ whole genome shotgun (WGS) entry which is preliminary data.</text>
</comment>
<evidence type="ECO:0000313" key="3">
    <source>
        <dbReference type="Proteomes" id="UP000470875"/>
    </source>
</evidence>
<dbReference type="Pfam" id="PF18029">
    <property type="entry name" value="Glyoxalase_6"/>
    <property type="match status" value="1"/>
</dbReference>
<dbReference type="RefSeq" id="WP_154544596.1">
    <property type="nucleotide sequence ID" value="NZ_VULO01000006.1"/>
</dbReference>
<dbReference type="PROSITE" id="PS51819">
    <property type="entry name" value="VOC"/>
    <property type="match status" value="1"/>
</dbReference>
<proteinExistence type="predicted"/>
<keyword evidence="3" id="KW-1185">Reference proteome</keyword>
<reference evidence="2 3" key="1">
    <citation type="submission" date="2019-08" db="EMBL/GenBank/DDBJ databases">
        <title>In-depth cultivation of the pig gut microbiome towards novel bacterial diversity and tailored functional studies.</title>
        <authorList>
            <person name="Wylensek D."/>
            <person name="Hitch T.C.A."/>
            <person name="Clavel T."/>
        </authorList>
    </citation>
    <scope>NUCLEOTIDE SEQUENCE [LARGE SCALE GENOMIC DNA]</scope>
    <source>
        <strain evidence="2 3">WB03_NA08</strain>
    </source>
</reference>
<dbReference type="PANTHER" id="PTHR35908:SF1">
    <property type="entry name" value="CONSERVED PROTEIN"/>
    <property type="match status" value="1"/>
</dbReference>
<dbReference type="InterPro" id="IPR037523">
    <property type="entry name" value="VOC_core"/>
</dbReference>
<dbReference type="AlphaFoldDB" id="A0A6N7VRE9"/>
<dbReference type="Gene3D" id="3.10.180.10">
    <property type="entry name" value="2,3-Dihydroxybiphenyl 1,2-Dioxygenase, domain 1"/>
    <property type="match status" value="1"/>
</dbReference>